<accession>A0A0D7EDG5</accession>
<name>A0A0D7EDG5_STUST</name>
<evidence type="ECO:0000313" key="2">
    <source>
        <dbReference type="Proteomes" id="UP000032439"/>
    </source>
</evidence>
<proteinExistence type="predicted"/>
<comment type="caution">
    <text evidence="1">The sequence shown here is derived from an EMBL/GenBank/DDBJ whole genome shotgun (WGS) entry which is preliminary data.</text>
</comment>
<dbReference type="Proteomes" id="UP000032439">
    <property type="component" value="Unassembled WGS sequence"/>
</dbReference>
<gene>
    <name evidence="1" type="ORF">LO50_00240</name>
</gene>
<protein>
    <submittedName>
        <fullName evidence="1">Uncharacterized protein</fullName>
    </submittedName>
</protein>
<dbReference type="EMBL" id="JXXD01000002">
    <property type="protein sequence ID" value="KIZ38758.1"/>
    <property type="molecule type" value="Genomic_DNA"/>
</dbReference>
<organism evidence="1 2">
    <name type="scientific">Stutzerimonas stutzeri</name>
    <name type="common">Pseudomonas stutzeri</name>
    <dbReference type="NCBI Taxonomy" id="316"/>
    <lineage>
        <taxon>Bacteria</taxon>
        <taxon>Pseudomonadati</taxon>
        <taxon>Pseudomonadota</taxon>
        <taxon>Gammaproteobacteria</taxon>
        <taxon>Pseudomonadales</taxon>
        <taxon>Pseudomonadaceae</taxon>
        <taxon>Stutzerimonas</taxon>
    </lineage>
</organism>
<sequence length="105" mass="11587">MAGFVFLRNAVSRLRGGFLTQYEIVPDCPHHIVEDLFITSLAPMTLIETQRHRAGGGLFEPKPFTPGITPRRLSLAWRQNGKTPAMATGVLFAQTRRSPGLRNAG</sequence>
<evidence type="ECO:0000313" key="1">
    <source>
        <dbReference type="EMBL" id="KIZ38758.1"/>
    </source>
</evidence>
<reference evidence="1 2" key="1">
    <citation type="submission" date="2014-11" db="EMBL/GenBank/DDBJ databases">
        <title>Genomics and ecophysiology of heterotrophic nitrogen fixing bacteria isolated from estuarine surface water.</title>
        <authorList>
            <person name="Bentzon-Tilia M."/>
            <person name="Severin I."/>
            <person name="Hansen L.H."/>
            <person name="Riemann L."/>
        </authorList>
    </citation>
    <scope>NUCLEOTIDE SEQUENCE [LARGE SCALE GENOMIC DNA]</scope>
    <source>
        <strain evidence="1 2">BAL361</strain>
    </source>
</reference>
<dbReference type="PATRIC" id="fig|316.110.peg.3001"/>
<dbReference type="AlphaFoldDB" id="A0A0D7EDG5"/>